<dbReference type="SUPFAM" id="SSF51735">
    <property type="entry name" value="NAD(P)-binding Rossmann-fold domains"/>
    <property type="match status" value="1"/>
</dbReference>
<accession>A0A8D3WZA4</accession>
<dbReference type="Gene3D" id="3.40.50.720">
    <property type="entry name" value="NAD(P)-binding Rossmann-like Domain"/>
    <property type="match status" value="1"/>
</dbReference>
<organism evidence="2 3">
    <name type="scientific">Priestia megaterium (strain WSH-002)</name>
    <name type="common">Bacillus megaterium</name>
    <dbReference type="NCBI Taxonomy" id="1006007"/>
    <lineage>
        <taxon>Bacteria</taxon>
        <taxon>Bacillati</taxon>
        <taxon>Bacillota</taxon>
        <taxon>Bacilli</taxon>
        <taxon>Bacillales</taxon>
        <taxon>Bacillaceae</taxon>
        <taxon>Priestia</taxon>
    </lineage>
</organism>
<evidence type="ECO:0000313" key="3">
    <source>
        <dbReference type="Proteomes" id="UP000001283"/>
    </source>
</evidence>
<sequence>MNIFLIGASGRTGQELIKQAIKNGHYVKAFVRNPSKLKITHANVHIIQGDVLDYYEVCQAMRGCDAVISCLGTENLGHSTLLVETTNLLIQCMNENGIQRIAYTASAGIDGEIPGMTGWLAQRILKNVLRDHHEAVKLLKVSGLDWTVARPMGLTSGPLTTYYRIGEASIPENGRNISRSDVAHFLLQAVENNRHIKKITKSFVLSVLKEC</sequence>
<dbReference type="Proteomes" id="UP000001283">
    <property type="component" value="Chromosome"/>
</dbReference>
<gene>
    <name evidence="2" type="primary">yheG</name>
    <name evidence="2" type="ORF">BMWSH_1990</name>
</gene>
<dbReference type="KEGG" id="bmh:BMWSH_1990"/>
<dbReference type="InterPro" id="IPR016040">
    <property type="entry name" value="NAD(P)-bd_dom"/>
</dbReference>
<dbReference type="PANTHER" id="PTHR43355:SF2">
    <property type="entry name" value="FLAVIN REDUCTASE (NADPH)"/>
    <property type="match status" value="1"/>
</dbReference>
<dbReference type="InterPro" id="IPR051606">
    <property type="entry name" value="Polyketide_Oxido-like"/>
</dbReference>
<dbReference type="EMBL" id="CP003017">
    <property type="protein sequence ID" value="AEN88872.1"/>
    <property type="molecule type" value="Genomic_DNA"/>
</dbReference>
<evidence type="ECO:0000259" key="1">
    <source>
        <dbReference type="Pfam" id="PF13460"/>
    </source>
</evidence>
<dbReference type="Pfam" id="PF13460">
    <property type="entry name" value="NAD_binding_10"/>
    <property type="match status" value="1"/>
</dbReference>
<reference evidence="2 3" key="1">
    <citation type="journal article" date="2011" name="J. Bacteriol.">
        <title>Complete genome sequence of the industrial strain Bacillus megaterium WSH-002.</title>
        <authorList>
            <person name="Liu L."/>
            <person name="Li Y."/>
            <person name="Zhang J."/>
            <person name="Zou W."/>
            <person name="Zhou Z."/>
            <person name="Liu J."/>
            <person name="Li X."/>
            <person name="Wang L."/>
            <person name="Chen J."/>
        </authorList>
    </citation>
    <scope>NUCLEOTIDE SEQUENCE [LARGE SCALE GENOMIC DNA]</scope>
    <source>
        <strain evidence="2 3">WSH-002</strain>
    </source>
</reference>
<dbReference type="RefSeq" id="WP_014459294.1">
    <property type="nucleotide sequence ID" value="NC_017138.1"/>
</dbReference>
<feature type="domain" description="NAD(P)-binding" evidence="1">
    <location>
        <begin position="7"/>
        <end position="192"/>
    </location>
</feature>
<dbReference type="PANTHER" id="PTHR43355">
    <property type="entry name" value="FLAVIN REDUCTASE (NADPH)"/>
    <property type="match status" value="1"/>
</dbReference>
<name>A0A8D3WZA4_PRIMW</name>
<dbReference type="CDD" id="cd05244">
    <property type="entry name" value="BVR-B_like_SDR_a"/>
    <property type="match status" value="1"/>
</dbReference>
<proteinExistence type="predicted"/>
<protein>
    <submittedName>
        <fullName evidence="2">NAD-dependent epimerase/dehydratase</fullName>
    </submittedName>
</protein>
<dbReference type="InterPro" id="IPR036291">
    <property type="entry name" value="NAD(P)-bd_dom_sf"/>
</dbReference>
<dbReference type="GO" id="GO:0016646">
    <property type="term" value="F:oxidoreductase activity, acting on the CH-NH group of donors, NAD or NADP as acceptor"/>
    <property type="evidence" value="ECO:0007669"/>
    <property type="project" value="TreeGrafter"/>
</dbReference>
<evidence type="ECO:0000313" key="2">
    <source>
        <dbReference type="EMBL" id="AEN88872.1"/>
    </source>
</evidence>
<dbReference type="AlphaFoldDB" id="A0A8D3WZA4"/>